<accession>M6UVK6</accession>
<reference evidence="1 2" key="1">
    <citation type="submission" date="2013-01" db="EMBL/GenBank/DDBJ databases">
        <authorList>
            <person name="Harkins D.M."/>
            <person name="Durkin A.S."/>
            <person name="Brinkac L.M."/>
            <person name="Haft D.H."/>
            <person name="Selengut J.D."/>
            <person name="Sanka R."/>
            <person name="DePew J."/>
            <person name="Purushe J."/>
            <person name="Matthias M.A."/>
            <person name="Vinetz J.M."/>
            <person name="Sutton G.G."/>
            <person name="Nierman W.C."/>
            <person name="Fouts D.E."/>
        </authorList>
    </citation>
    <scope>NUCLEOTIDE SEQUENCE [LARGE SCALE GENOMIC DNA]</scope>
    <source>
        <strain evidence="1 2">ZUN142</strain>
    </source>
</reference>
<protein>
    <submittedName>
        <fullName evidence="1">Uncharacterized protein</fullName>
    </submittedName>
</protein>
<evidence type="ECO:0000313" key="1">
    <source>
        <dbReference type="EMBL" id="EMO41333.1"/>
    </source>
</evidence>
<gene>
    <name evidence="1" type="ORF">LEP1GSC186_3518</name>
</gene>
<organism evidence="1 2">
    <name type="scientific">Leptospira noguchii serovar Autumnalis str. ZUN142</name>
    <dbReference type="NCBI Taxonomy" id="1085540"/>
    <lineage>
        <taxon>Bacteria</taxon>
        <taxon>Pseudomonadati</taxon>
        <taxon>Spirochaetota</taxon>
        <taxon>Spirochaetia</taxon>
        <taxon>Leptospirales</taxon>
        <taxon>Leptospiraceae</taxon>
        <taxon>Leptospira</taxon>
    </lineage>
</organism>
<dbReference type="EMBL" id="AHOP02000022">
    <property type="protein sequence ID" value="EMO41333.1"/>
    <property type="molecule type" value="Genomic_DNA"/>
</dbReference>
<dbReference type="Proteomes" id="UP000012153">
    <property type="component" value="Unassembled WGS sequence"/>
</dbReference>
<evidence type="ECO:0000313" key="2">
    <source>
        <dbReference type="Proteomes" id="UP000012153"/>
    </source>
</evidence>
<dbReference type="AlphaFoldDB" id="M6UVK6"/>
<sequence>MERKELNETLFTKAFETQRLASIGARETQNVAACCRNVRS</sequence>
<comment type="caution">
    <text evidence="1">The sequence shown here is derived from an EMBL/GenBank/DDBJ whole genome shotgun (WGS) entry which is preliminary data.</text>
</comment>
<proteinExistence type="predicted"/>
<name>M6UVK6_9LEPT</name>